<evidence type="ECO:0000313" key="3">
    <source>
        <dbReference type="Proteomes" id="UP000050761"/>
    </source>
</evidence>
<proteinExistence type="predicted"/>
<accession>A0A183FH22</accession>
<dbReference type="AlphaFoldDB" id="A0A183FH22"/>
<reference evidence="2 3" key="1">
    <citation type="submission" date="2018-11" db="EMBL/GenBank/DDBJ databases">
        <authorList>
            <consortium name="Pathogen Informatics"/>
        </authorList>
    </citation>
    <scope>NUCLEOTIDE SEQUENCE [LARGE SCALE GENOMIC DNA]</scope>
</reference>
<feature type="signal peptide" evidence="1">
    <location>
        <begin position="1"/>
        <end position="19"/>
    </location>
</feature>
<reference evidence="4" key="2">
    <citation type="submission" date="2019-09" db="UniProtKB">
        <authorList>
            <consortium name="WormBaseParasite"/>
        </authorList>
    </citation>
    <scope>IDENTIFICATION</scope>
</reference>
<dbReference type="EMBL" id="UZAH01025581">
    <property type="protein sequence ID" value="VDO66640.1"/>
    <property type="molecule type" value="Genomic_DNA"/>
</dbReference>
<feature type="chain" id="PRO_5044551397" evidence="1">
    <location>
        <begin position="20"/>
        <end position="74"/>
    </location>
</feature>
<dbReference type="WBParaSite" id="HPBE_0000602101-mRNA-1">
    <property type="protein sequence ID" value="HPBE_0000602101-mRNA-1"/>
    <property type="gene ID" value="HPBE_0000602101"/>
</dbReference>
<protein>
    <submittedName>
        <fullName evidence="4">Secreted protein</fullName>
    </submittedName>
</protein>
<keyword evidence="3" id="KW-1185">Reference proteome</keyword>
<evidence type="ECO:0000313" key="2">
    <source>
        <dbReference type="EMBL" id="VDO66640.1"/>
    </source>
</evidence>
<evidence type="ECO:0000256" key="1">
    <source>
        <dbReference type="SAM" id="SignalP"/>
    </source>
</evidence>
<evidence type="ECO:0000313" key="4">
    <source>
        <dbReference type="WBParaSite" id="HPBE_0000602101-mRNA-1"/>
    </source>
</evidence>
<keyword evidence="1" id="KW-0732">Signal</keyword>
<accession>A0A3P7WZA3</accession>
<organism evidence="3 4">
    <name type="scientific">Heligmosomoides polygyrus</name>
    <name type="common">Parasitic roundworm</name>
    <dbReference type="NCBI Taxonomy" id="6339"/>
    <lineage>
        <taxon>Eukaryota</taxon>
        <taxon>Metazoa</taxon>
        <taxon>Ecdysozoa</taxon>
        <taxon>Nematoda</taxon>
        <taxon>Chromadorea</taxon>
        <taxon>Rhabditida</taxon>
        <taxon>Rhabditina</taxon>
        <taxon>Rhabditomorpha</taxon>
        <taxon>Strongyloidea</taxon>
        <taxon>Heligmosomidae</taxon>
        <taxon>Heligmosomoides</taxon>
    </lineage>
</organism>
<dbReference type="Proteomes" id="UP000050761">
    <property type="component" value="Unassembled WGS sequence"/>
</dbReference>
<name>A0A183FH22_HELPZ</name>
<gene>
    <name evidence="2" type="ORF">HPBE_LOCUS6022</name>
</gene>
<sequence length="74" mass="7880">MLHLLSASVLSLLVESALASFRAASPSQQLYHLCTSSVLGASVDDDDNDVQSLLSVTVVVGRMMCCIRLLLTTL</sequence>